<reference evidence="2 3" key="1">
    <citation type="submission" date="2019-01" db="EMBL/GenBank/DDBJ databases">
        <title>Lactibacter flavus gen. nov., sp. nov., a novel bacterium of the family Propionibacteriaceae isolated from raw milk and dairy products.</title>
        <authorList>
            <person name="Huptas C."/>
            <person name="Wenning M."/>
            <person name="Breitenwieser F."/>
            <person name="Doll E."/>
            <person name="Von Neubeck M."/>
            <person name="Busse H.-J."/>
            <person name="Scherer S."/>
        </authorList>
    </citation>
    <scope>NUCLEOTIDE SEQUENCE [LARGE SCALE GENOMIC DNA]</scope>
    <source>
        <strain evidence="2 3">DSM 22130</strain>
    </source>
</reference>
<name>A0A4Q9KLK2_PROTD</name>
<comment type="caution">
    <text evidence="2">The sequence shown here is derived from an EMBL/GenBank/DDBJ whole genome shotgun (WGS) entry which is preliminary data.</text>
</comment>
<evidence type="ECO:0000313" key="2">
    <source>
        <dbReference type="EMBL" id="TBT95368.1"/>
    </source>
</evidence>
<dbReference type="InterPro" id="IPR006531">
    <property type="entry name" value="Gp5/Vgr_OB"/>
</dbReference>
<dbReference type="RefSeq" id="WP_131171664.1">
    <property type="nucleotide sequence ID" value="NZ_FXTL01000019.1"/>
</dbReference>
<sequence length="180" mass="18828">MTSTPTHTAGRLDGLVLGQVIDVDDPEGQGRVRVRLAWLGDDTPSNWAPIAAPMAGNDRGCWFIPEVGDECVVGFDRGDPSHPIVLGFLWNGVDAAPSTAVRERMIRSLNGHTIRFIDSTPTSGGNAGALAIEDASGNSIVLANGKVTIHSVGVLELDAATIVLTSNGVRRVVTPNANPV</sequence>
<dbReference type="Pfam" id="PF04717">
    <property type="entry name" value="Phage_base_V"/>
    <property type="match status" value="1"/>
</dbReference>
<dbReference type="SUPFAM" id="SSF69255">
    <property type="entry name" value="gp5 N-terminal domain-like"/>
    <property type="match status" value="1"/>
</dbReference>
<evidence type="ECO:0000259" key="1">
    <source>
        <dbReference type="Pfam" id="PF04717"/>
    </source>
</evidence>
<feature type="domain" description="Gp5/Type VI secretion system Vgr protein OB-fold" evidence="1">
    <location>
        <begin position="17"/>
        <end position="90"/>
    </location>
</feature>
<evidence type="ECO:0000313" key="3">
    <source>
        <dbReference type="Proteomes" id="UP000291933"/>
    </source>
</evidence>
<proteinExistence type="predicted"/>
<dbReference type="Proteomes" id="UP000291933">
    <property type="component" value="Unassembled WGS sequence"/>
</dbReference>
<dbReference type="InterPro" id="IPR037026">
    <property type="entry name" value="Vgr_OB-fold_dom_sf"/>
</dbReference>
<organism evidence="2 3">
    <name type="scientific">Propioniciclava tarda</name>
    <dbReference type="NCBI Taxonomy" id="433330"/>
    <lineage>
        <taxon>Bacteria</taxon>
        <taxon>Bacillati</taxon>
        <taxon>Actinomycetota</taxon>
        <taxon>Actinomycetes</taxon>
        <taxon>Propionibacteriales</taxon>
        <taxon>Propionibacteriaceae</taxon>
        <taxon>Propioniciclava</taxon>
    </lineage>
</organism>
<dbReference type="EMBL" id="SDMR01000005">
    <property type="protein sequence ID" value="TBT95368.1"/>
    <property type="molecule type" value="Genomic_DNA"/>
</dbReference>
<dbReference type="OrthoDB" id="1907165at2"/>
<dbReference type="Gene3D" id="2.40.50.230">
    <property type="entry name" value="Gp5 N-terminal domain"/>
    <property type="match status" value="1"/>
</dbReference>
<gene>
    <name evidence="2" type="ORF">ET996_06045</name>
</gene>
<protein>
    <recommendedName>
        <fullName evidence="1">Gp5/Type VI secretion system Vgr protein OB-fold domain-containing protein</fullName>
    </recommendedName>
</protein>
<accession>A0A4Q9KLK2</accession>
<dbReference type="AlphaFoldDB" id="A0A4Q9KLK2"/>
<keyword evidence="3" id="KW-1185">Reference proteome</keyword>